<feature type="compositionally biased region" description="Acidic residues" evidence="1">
    <location>
        <begin position="1"/>
        <end position="11"/>
    </location>
</feature>
<dbReference type="Proteomes" id="UP000515908">
    <property type="component" value="Chromosome 10"/>
</dbReference>
<keyword evidence="3" id="KW-1185">Reference proteome</keyword>
<organism evidence="2 3">
    <name type="scientific">Angomonas deanei</name>
    <dbReference type="NCBI Taxonomy" id="59799"/>
    <lineage>
        <taxon>Eukaryota</taxon>
        <taxon>Discoba</taxon>
        <taxon>Euglenozoa</taxon>
        <taxon>Kinetoplastea</taxon>
        <taxon>Metakinetoplastina</taxon>
        <taxon>Trypanosomatida</taxon>
        <taxon>Trypanosomatidae</taxon>
        <taxon>Strigomonadinae</taxon>
        <taxon>Angomonas</taxon>
    </lineage>
</organism>
<protein>
    <submittedName>
        <fullName evidence="2">Uncharacterized protein</fullName>
    </submittedName>
</protein>
<sequence length="194" mass="21868">MNMDEYPEEADEHSPREALSDDENDQPKKRKKHGKKKRHSHTTEVEDEIEIFPDVPHDGNIIPYLHDEEEENKKEADAVGVVETVAARELASRESCESVELPTTVAAERVLTSSYDDSHQKPAGSGGRKHHKSSVNNSIREDAVLMADYGNQYHDVDRPPQQDASLMASYGDKYASNDNNEKSSPKTKRRNVKV</sequence>
<dbReference type="EMBL" id="LR877154">
    <property type="protein sequence ID" value="CAD2218211.1"/>
    <property type="molecule type" value="Genomic_DNA"/>
</dbReference>
<dbReference type="VEuPathDB" id="TriTrypDB:ADEAN_000569800"/>
<proteinExistence type="predicted"/>
<gene>
    <name evidence="2" type="ORF">ADEAN_000569800</name>
</gene>
<reference evidence="2 3" key="1">
    <citation type="submission" date="2020-08" db="EMBL/GenBank/DDBJ databases">
        <authorList>
            <person name="Newling K."/>
            <person name="Davey J."/>
            <person name="Forrester S."/>
        </authorList>
    </citation>
    <scope>NUCLEOTIDE SEQUENCE [LARGE SCALE GENOMIC DNA]</scope>
    <source>
        <strain evidence="3">Crithidia deanei Carvalho (ATCC PRA-265)</strain>
    </source>
</reference>
<accession>A0A7G2CGW4</accession>
<feature type="region of interest" description="Disordered" evidence="1">
    <location>
        <begin position="109"/>
        <end position="194"/>
    </location>
</feature>
<evidence type="ECO:0000313" key="3">
    <source>
        <dbReference type="Proteomes" id="UP000515908"/>
    </source>
</evidence>
<name>A0A7G2CGW4_9TRYP</name>
<feature type="compositionally biased region" description="Basic residues" evidence="1">
    <location>
        <begin position="185"/>
        <end position="194"/>
    </location>
</feature>
<dbReference type="AlphaFoldDB" id="A0A7G2CGW4"/>
<evidence type="ECO:0000256" key="1">
    <source>
        <dbReference type="SAM" id="MobiDB-lite"/>
    </source>
</evidence>
<feature type="compositionally biased region" description="Basic residues" evidence="1">
    <location>
        <begin position="28"/>
        <end position="40"/>
    </location>
</feature>
<evidence type="ECO:0000313" key="2">
    <source>
        <dbReference type="EMBL" id="CAD2218211.1"/>
    </source>
</evidence>
<feature type="region of interest" description="Disordered" evidence="1">
    <location>
        <begin position="1"/>
        <end position="76"/>
    </location>
</feature>